<evidence type="ECO:0000313" key="1">
    <source>
        <dbReference type="EMBL" id="SHI54412.1"/>
    </source>
</evidence>
<accession>A0A1M6C071</accession>
<reference evidence="1 2" key="1">
    <citation type="submission" date="2016-11" db="EMBL/GenBank/DDBJ databases">
        <authorList>
            <person name="Jaros S."/>
            <person name="Januszkiewicz K."/>
            <person name="Wedrychowicz H."/>
        </authorList>
    </citation>
    <scope>NUCLEOTIDE SEQUENCE [LARGE SCALE GENOMIC DNA]</scope>
    <source>
        <strain evidence="1 2">CGMCC 1.8863</strain>
    </source>
</reference>
<dbReference type="STRING" id="558155.SAMN04487911_10338"/>
<sequence>MDGKIYVVRADTGQLVCKTALGVPVITSVAVVRDGFFICDIARNIYFFKADQKTK</sequence>
<dbReference type="EMBL" id="FQYX01000003">
    <property type="protein sequence ID" value="SHI54412.1"/>
    <property type="molecule type" value="Genomic_DNA"/>
</dbReference>
<evidence type="ECO:0008006" key="3">
    <source>
        <dbReference type="Google" id="ProtNLM"/>
    </source>
</evidence>
<dbReference type="Proteomes" id="UP000184231">
    <property type="component" value="Unassembled WGS sequence"/>
</dbReference>
<evidence type="ECO:0000313" key="2">
    <source>
        <dbReference type="Proteomes" id="UP000184231"/>
    </source>
</evidence>
<keyword evidence="2" id="KW-1185">Reference proteome</keyword>
<proteinExistence type="predicted"/>
<name>A0A1M6C071_9FLAO</name>
<gene>
    <name evidence="1" type="ORF">SAMN04487911_10338</name>
</gene>
<protein>
    <recommendedName>
        <fullName evidence="3">PQQ-like domain-containing protein</fullName>
    </recommendedName>
</protein>
<dbReference type="AlphaFoldDB" id="A0A1M6C071"/>
<organism evidence="1 2">
    <name type="scientific">Arenibacter nanhaiticus</name>
    <dbReference type="NCBI Taxonomy" id="558155"/>
    <lineage>
        <taxon>Bacteria</taxon>
        <taxon>Pseudomonadati</taxon>
        <taxon>Bacteroidota</taxon>
        <taxon>Flavobacteriia</taxon>
        <taxon>Flavobacteriales</taxon>
        <taxon>Flavobacteriaceae</taxon>
        <taxon>Arenibacter</taxon>
    </lineage>
</organism>